<protein>
    <submittedName>
        <fullName evidence="1">Uncharacterized protein</fullName>
    </submittedName>
</protein>
<sequence length="54" mass="6210">MEDFFAKVGRFWPAGRRDLHWHILPTPTEADALIAPYRGVGSQIPCHFLSRDVM</sequence>
<dbReference type="AlphaFoldDB" id="A0AAV4KKD8"/>
<organism evidence="1 2">
    <name type="scientific">Streptomyces cinereoruber</name>
    <dbReference type="NCBI Taxonomy" id="67260"/>
    <lineage>
        <taxon>Bacteria</taxon>
        <taxon>Bacillati</taxon>
        <taxon>Actinomycetota</taxon>
        <taxon>Actinomycetes</taxon>
        <taxon>Kitasatosporales</taxon>
        <taxon>Streptomycetaceae</taxon>
        <taxon>Streptomyces</taxon>
    </lineage>
</organism>
<gene>
    <name evidence="1" type="ORF">GCM10010497_23880</name>
</gene>
<name>A0AAV4KKD8_9ACTN</name>
<dbReference type="EMBL" id="BMSJ01000003">
    <property type="protein sequence ID" value="GGR20775.1"/>
    <property type="molecule type" value="Genomic_DNA"/>
</dbReference>
<proteinExistence type="predicted"/>
<comment type="caution">
    <text evidence="1">The sequence shown here is derived from an EMBL/GenBank/DDBJ whole genome shotgun (WGS) entry which is preliminary data.</text>
</comment>
<dbReference type="Proteomes" id="UP000642014">
    <property type="component" value="Unassembled WGS sequence"/>
</dbReference>
<evidence type="ECO:0000313" key="2">
    <source>
        <dbReference type="Proteomes" id="UP000642014"/>
    </source>
</evidence>
<evidence type="ECO:0000313" key="1">
    <source>
        <dbReference type="EMBL" id="GGR20775.1"/>
    </source>
</evidence>
<reference evidence="1 2" key="1">
    <citation type="journal article" date="2014" name="Int. J. Syst. Evol. Microbiol.">
        <title>Complete genome sequence of Corynebacterium casei LMG S-19264T (=DSM 44701T), isolated from a smear-ripened cheese.</title>
        <authorList>
            <consortium name="US DOE Joint Genome Institute (JGI-PGF)"/>
            <person name="Walter F."/>
            <person name="Albersmeier A."/>
            <person name="Kalinowski J."/>
            <person name="Ruckert C."/>
        </authorList>
    </citation>
    <scope>NUCLEOTIDE SEQUENCE [LARGE SCALE GENOMIC DNA]</scope>
    <source>
        <strain evidence="1 2">JCM 4205</strain>
    </source>
</reference>
<accession>A0AAV4KKD8</accession>